<comment type="subcellular location">
    <subcellularLocation>
        <location evidence="1">Cell membrane</location>
        <topology evidence="1">Multi-pass membrane protein</topology>
    </subcellularLocation>
</comment>
<dbReference type="NCBIfam" id="TIGR00797">
    <property type="entry name" value="matE"/>
    <property type="match status" value="1"/>
</dbReference>
<dbReference type="InterPro" id="IPR048279">
    <property type="entry name" value="MdtK-like"/>
</dbReference>
<reference evidence="8 9" key="1">
    <citation type="submission" date="2018-11" db="EMBL/GenBank/DDBJ databases">
        <title>Novel Erysipelotrichaceae bacterium isolated from small intestine of a swine.</title>
        <authorList>
            <person name="Kim J.S."/>
            <person name="Choe H."/>
            <person name="Lee Y.R."/>
            <person name="Kim K.M."/>
            <person name="Park D.S."/>
        </authorList>
    </citation>
    <scope>NUCLEOTIDE SEQUENCE [LARGE SCALE GENOMIC DNA]</scope>
    <source>
        <strain evidence="8 9">SG0102</strain>
    </source>
</reference>
<dbReference type="PANTHER" id="PTHR43549:SF3">
    <property type="entry name" value="MULTIDRUG RESISTANCE PROTEIN YPNP-RELATED"/>
    <property type="match status" value="1"/>
</dbReference>
<dbReference type="InterPro" id="IPR052031">
    <property type="entry name" value="Membrane_Transporter-Flippase"/>
</dbReference>
<evidence type="ECO:0000313" key="8">
    <source>
        <dbReference type="EMBL" id="BBH25355.1"/>
    </source>
</evidence>
<accession>A0A3G9JAE9</accession>
<evidence type="ECO:0000256" key="4">
    <source>
        <dbReference type="ARBA" id="ARBA00022692"/>
    </source>
</evidence>
<dbReference type="EMBL" id="AP019309">
    <property type="protein sequence ID" value="BBH25355.1"/>
    <property type="molecule type" value="Genomic_DNA"/>
</dbReference>
<feature type="transmembrane region" description="Helical" evidence="7">
    <location>
        <begin position="237"/>
        <end position="262"/>
    </location>
</feature>
<protein>
    <submittedName>
        <fullName evidence="8">MATE family efflux transporter</fullName>
    </submittedName>
</protein>
<organism evidence="8 9">
    <name type="scientific">Intestinibaculum porci</name>
    <dbReference type="NCBI Taxonomy" id="2487118"/>
    <lineage>
        <taxon>Bacteria</taxon>
        <taxon>Bacillati</taxon>
        <taxon>Bacillota</taxon>
        <taxon>Erysipelotrichia</taxon>
        <taxon>Erysipelotrichales</taxon>
        <taxon>Erysipelotrichaceae</taxon>
        <taxon>Intestinibaculum</taxon>
    </lineage>
</organism>
<dbReference type="InterPro" id="IPR002528">
    <property type="entry name" value="MATE_fam"/>
</dbReference>
<evidence type="ECO:0000256" key="3">
    <source>
        <dbReference type="ARBA" id="ARBA00022475"/>
    </source>
</evidence>
<feature type="transmembrane region" description="Helical" evidence="7">
    <location>
        <begin position="20"/>
        <end position="39"/>
    </location>
</feature>
<dbReference type="KEGG" id="ebm:SG0102_02890"/>
<dbReference type="Pfam" id="PF01554">
    <property type="entry name" value="MatE"/>
    <property type="match status" value="2"/>
</dbReference>
<dbReference type="FunCoup" id="A0A3G9JAE9">
    <property type="interactions" value="81"/>
</dbReference>
<dbReference type="PIRSF" id="PIRSF006603">
    <property type="entry name" value="DinF"/>
    <property type="match status" value="1"/>
</dbReference>
<evidence type="ECO:0000256" key="6">
    <source>
        <dbReference type="ARBA" id="ARBA00023136"/>
    </source>
</evidence>
<keyword evidence="6 7" id="KW-0472">Membrane</keyword>
<dbReference type="AlphaFoldDB" id="A0A3G9JAE9"/>
<name>A0A3G9JAE9_9FIRM</name>
<evidence type="ECO:0000256" key="5">
    <source>
        <dbReference type="ARBA" id="ARBA00022989"/>
    </source>
</evidence>
<dbReference type="Proteomes" id="UP000268059">
    <property type="component" value="Chromosome"/>
</dbReference>
<dbReference type="CDD" id="cd13138">
    <property type="entry name" value="MATE_yoeA_like"/>
    <property type="match status" value="1"/>
</dbReference>
<feature type="transmembrane region" description="Helical" evidence="7">
    <location>
        <begin position="172"/>
        <end position="192"/>
    </location>
</feature>
<dbReference type="GO" id="GO:0015297">
    <property type="term" value="F:antiporter activity"/>
    <property type="evidence" value="ECO:0007669"/>
    <property type="project" value="InterPro"/>
</dbReference>
<dbReference type="InParanoid" id="A0A3G9JAE9"/>
<feature type="transmembrane region" description="Helical" evidence="7">
    <location>
        <begin position="138"/>
        <end position="160"/>
    </location>
</feature>
<keyword evidence="5 7" id="KW-1133">Transmembrane helix</keyword>
<feature type="transmembrane region" description="Helical" evidence="7">
    <location>
        <begin position="96"/>
        <end position="118"/>
    </location>
</feature>
<gene>
    <name evidence="8" type="ORF">SG0102_02890</name>
</gene>
<dbReference type="PANTHER" id="PTHR43549">
    <property type="entry name" value="MULTIDRUG RESISTANCE PROTEIN YPNP-RELATED"/>
    <property type="match status" value="1"/>
</dbReference>
<evidence type="ECO:0000256" key="2">
    <source>
        <dbReference type="ARBA" id="ARBA00022448"/>
    </source>
</evidence>
<sequence>MRLHAKEMNMLEGPLLGKIVSYAIPLALASILQQLFNSADLAVIGRFEDSVAMAAVGANSSLVSLLVSLFSGLSLGSNVTIASFIGMGKKKDINKAIHTTIALSLVSGVILCIVGEIVAPQILKLMSTPDRVLALAVVYLRILFIALPFLLIYDFGASVLRAKGDSTRPLYILFLSGIINVILNIIFVGVFHLSVAGVALGTLAANVFSAFMIITFLRHEEETYRLHLKKLKIEKTYLSRIISIGAPAGIQGMVFSLSNVIIQSGINSFGANAIAGNTAALNFETMGYYVINAFGQAATTFTSQNYAAALYDRCKKIYRVAMIVGMSATFVLSMIFWFARYPLMSIFTTSPVVMQYGFIRLYYIDNLELLTGTYEIAGGCLRGMQHSLEPAIITMIGSCLFRIIWVSTIFQHNHILPVLMIVYPISWVICGTGVHIAYFTIRKRLFKNA</sequence>
<feature type="transmembrane region" description="Helical" evidence="7">
    <location>
        <begin position="317"/>
        <end position="339"/>
    </location>
</feature>
<dbReference type="GO" id="GO:0042910">
    <property type="term" value="F:xenobiotic transmembrane transporter activity"/>
    <property type="evidence" value="ECO:0007669"/>
    <property type="project" value="InterPro"/>
</dbReference>
<dbReference type="RefSeq" id="WP_125118308.1">
    <property type="nucleotide sequence ID" value="NZ_AP019309.1"/>
</dbReference>
<keyword evidence="9" id="KW-1185">Reference proteome</keyword>
<feature type="transmembrane region" description="Helical" evidence="7">
    <location>
        <begin position="391"/>
        <end position="410"/>
    </location>
</feature>
<keyword evidence="4 7" id="KW-0812">Transmembrane</keyword>
<evidence type="ECO:0000256" key="1">
    <source>
        <dbReference type="ARBA" id="ARBA00004651"/>
    </source>
</evidence>
<evidence type="ECO:0000256" key="7">
    <source>
        <dbReference type="SAM" id="Phobius"/>
    </source>
</evidence>
<dbReference type="OrthoDB" id="9776324at2"/>
<keyword evidence="2" id="KW-0813">Transport</keyword>
<proteinExistence type="predicted"/>
<feature type="transmembrane region" description="Helical" evidence="7">
    <location>
        <begin position="416"/>
        <end position="441"/>
    </location>
</feature>
<feature type="transmembrane region" description="Helical" evidence="7">
    <location>
        <begin position="198"/>
        <end position="217"/>
    </location>
</feature>
<dbReference type="GO" id="GO:0005886">
    <property type="term" value="C:plasma membrane"/>
    <property type="evidence" value="ECO:0007669"/>
    <property type="project" value="UniProtKB-SubCell"/>
</dbReference>
<keyword evidence="3" id="KW-1003">Cell membrane</keyword>
<evidence type="ECO:0000313" key="9">
    <source>
        <dbReference type="Proteomes" id="UP000268059"/>
    </source>
</evidence>